<dbReference type="AlphaFoldDB" id="A0A7S3NDW3"/>
<dbReference type="Pfam" id="PF03590">
    <property type="entry name" value="AsnA"/>
    <property type="match status" value="1"/>
</dbReference>
<dbReference type="SUPFAM" id="SSF55681">
    <property type="entry name" value="Class II aaRS and biotin synthetases"/>
    <property type="match status" value="1"/>
</dbReference>
<evidence type="ECO:0000256" key="4">
    <source>
        <dbReference type="ARBA" id="ARBA00022741"/>
    </source>
</evidence>
<protein>
    <recommendedName>
        <fullName evidence="7">Aminoacyl-transfer RNA synthetases class-II family profile domain-containing protein</fullName>
    </recommendedName>
</protein>
<accession>A0A7S3NDW3</accession>
<evidence type="ECO:0000256" key="5">
    <source>
        <dbReference type="ARBA" id="ARBA00022840"/>
    </source>
</evidence>
<dbReference type="EMBL" id="HBIJ01002170">
    <property type="protein sequence ID" value="CAE0360777.1"/>
    <property type="molecule type" value="Transcribed_RNA"/>
</dbReference>
<dbReference type="InterPro" id="IPR004618">
    <property type="entry name" value="AsnA"/>
</dbReference>
<sequence length="374" mass="42105">MAPTECPVQYMDPNLLPKSYKATLTKKDALRAGMAIRRFMEDRLSKDLNIVKSPGPLAFEASCRVNDDLDGSEAHKAVGFHIMNIARDRGVIKKTQEKEKFGMDAEVVQSLANWKRIMLKFFDFQVGEGLFCESTSIRKGYKGDVTHSNIADQWDWEIRIDESMYNVEFLKSTVRKIWCILKDCEAMIARDFCIQPSLPPSIHFTDPEELHAMWPGASIHERETNAVRKWGAIFIIGMGWPLKDGSAPEEVRSPSYDNWNLNGDIIVRHPVTGYRHELSSMGIRVNASTLKAQLEHRGMTELESKPYHSAILNNQLPLSIGGGIGISRLLMLLLQTGHIGEVQVGVWHDAHHAQAKSQAGIELIPDRILPGFFA</sequence>
<dbReference type="PANTHER" id="PTHR30073:SF5">
    <property type="entry name" value="ASPARTATE--AMMONIA LIGASE"/>
    <property type="match status" value="1"/>
</dbReference>
<dbReference type="GO" id="GO:0005524">
    <property type="term" value="F:ATP binding"/>
    <property type="evidence" value="ECO:0007669"/>
    <property type="project" value="UniProtKB-KW"/>
</dbReference>
<keyword evidence="5" id="KW-0067">ATP-binding</keyword>
<keyword evidence="6" id="KW-0061">Asparagine biosynthesis</keyword>
<evidence type="ECO:0000259" key="7">
    <source>
        <dbReference type="PROSITE" id="PS50862"/>
    </source>
</evidence>
<keyword evidence="2" id="KW-0436">Ligase</keyword>
<dbReference type="InterPro" id="IPR045864">
    <property type="entry name" value="aa-tRNA-synth_II/BPL/LPL"/>
</dbReference>
<dbReference type="GO" id="GO:0004071">
    <property type="term" value="F:aspartate-ammonia ligase activity"/>
    <property type="evidence" value="ECO:0007669"/>
    <property type="project" value="InterPro"/>
</dbReference>
<evidence type="ECO:0000256" key="3">
    <source>
        <dbReference type="ARBA" id="ARBA00022605"/>
    </source>
</evidence>
<reference evidence="8" key="1">
    <citation type="submission" date="2021-01" db="EMBL/GenBank/DDBJ databases">
        <authorList>
            <person name="Corre E."/>
            <person name="Pelletier E."/>
            <person name="Niang G."/>
            <person name="Scheremetjew M."/>
            <person name="Finn R."/>
            <person name="Kale V."/>
            <person name="Holt S."/>
            <person name="Cochrane G."/>
            <person name="Meng A."/>
            <person name="Brown T."/>
            <person name="Cohen L."/>
        </authorList>
    </citation>
    <scope>NUCLEOTIDE SEQUENCE</scope>
    <source>
        <strain evidence="8">CCMP1510</strain>
    </source>
</reference>
<keyword evidence="3" id="KW-0028">Amino-acid biosynthesis</keyword>
<evidence type="ECO:0000313" key="8">
    <source>
        <dbReference type="EMBL" id="CAE0360777.1"/>
    </source>
</evidence>
<dbReference type="PANTHER" id="PTHR30073">
    <property type="entry name" value="ASPARTATE--AMMONIA LIGASE"/>
    <property type="match status" value="1"/>
</dbReference>
<proteinExistence type="predicted"/>
<name>A0A7S3NDW3_9STRA</name>
<evidence type="ECO:0000256" key="1">
    <source>
        <dbReference type="ARBA" id="ARBA00022490"/>
    </source>
</evidence>
<evidence type="ECO:0000256" key="6">
    <source>
        <dbReference type="ARBA" id="ARBA00022888"/>
    </source>
</evidence>
<organism evidence="8">
    <name type="scientific">Aureoumbra lagunensis</name>
    <dbReference type="NCBI Taxonomy" id="44058"/>
    <lineage>
        <taxon>Eukaryota</taxon>
        <taxon>Sar</taxon>
        <taxon>Stramenopiles</taxon>
        <taxon>Ochrophyta</taxon>
        <taxon>Pelagophyceae</taxon>
        <taxon>Pelagomonadales</taxon>
        <taxon>Aureoumbra</taxon>
    </lineage>
</organism>
<keyword evidence="1" id="KW-0963">Cytoplasm</keyword>
<dbReference type="GO" id="GO:0005829">
    <property type="term" value="C:cytosol"/>
    <property type="evidence" value="ECO:0007669"/>
    <property type="project" value="TreeGrafter"/>
</dbReference>
<dbReference type="PROSITE" id="PS50862">
    <property type="entry name" value="AA_TRNA_LIGASE_II"/>
    <property type="match status" value="1"/>
</dbReference>
<evidence type="ECO:0000256" key="2">
    <source>
        <dbReference type="ARBA" id="ARBA00022598"/>
    </source>
</evidence>
<feature type="domain" description="Aminoacyl-transfer RNA synthetases class-II family profile" evidence="7">
    <location>
        <begin position="141"/>
        <end position="365"/>
    </location>
</feature>
<dbReference type="Gene3D" id="3.30.930.10">
    <property type="entry name" value="Bira Bifunctional Protein, Domain 2"/>
    <property type="match status" value="1"/>
</dbReference>
<dbReference type="InterPro" id="IPR006195">
    <property type="entry name" value="aa-tRNA-synth_II"/>
</dbReference>
<dbReference type="GO" id="GO:0006529">
    <property type="term" value="P:asparagine biosynthetic process"/>
    <property type="evidence" value="ECO:0007669"/>
    <property type="project" value="UniProtKB-KW"/>
</dbReference>
<keyword evidence="4" id="KW-0547">Nucleotide-binding</keyword>
<gene>
    <name evidence="8" type="ORF">ALAG00032_LOCUS1508</name>
</gene>
<dbReference type="PIRSF" id="PIRSF001555">
    <property type="entry name" value="Asp_ammon_ligase"/>
    <property type="match status" value="1"/>
</dbReference>